<keyword evidence="11" id="KW-1185">Reference proteome</keyword>
<dbReference type="Proteomes" id="UP001652504">
    <property type="component" value="Unassembled WGS sequence"/>
</dbReference>
<dbReference type="NCBIfam" id="TIGR01740">
    <property type="entry name" value="pyrF"/>
    <property type="match status" value="1"/>
</dbReference>
<dbReference type="EMBL" id="JAOWKX010000002">
    <property type="protein sequence ID" value="MCV2884072.1"/>
    <property type="molecule type" value="Genomic_DNA"/>
</dbReference>
<feature type="binding site" evidence="7">
    <location>
        <begin position="60"/>
        <end position="69"/>
    </location>
    <ligand>
        <name>substrate</name>
    </ligand>
</feature>
<proteinExistence type="inferred from homology"/>
<feature type="binding site" evidence="7">
    <location>
        <position position="190"/>
    </location>
    <ligand>
        <name>substrate</name>
    </ligand>
</feature>
<evidence type="ECO:0000256" key="2">
    <source>
        <dbReference type="ARBA" id="ARBA00004861"/>
    </source>
</evidence>
<dbReference type="CDD" id="cd04725">
    <property type="entry name" value="OMP_decarboxylase_like"/>
    <property type="match status" value="1"/>
</dbReference>
<protein>
    <recommendedName>
        <fullName evidence="7">Orotidine 5'-phosphate decarboxylase</fullName>
        <ecNumber evidence="7">4.1.1.23</ecNumber>
    </recommendedName>
    <alternativeName>
        <fullName evidence="7">OMP decarboxylase</fullName>
        <shortName evidence="7">OMPDCase</shortName>
        <shortName evidence="7">OMPdecase</shortName>
    </alternativeName>
</protein>
<feature type="active site" description="Proton donor" evidence="7">
    <location>
        <position position="62"/>
    </location>
</feature>
<dbReference type="InterPro" id="IPR011060">
    <property type="entry name" value="RibuloseP-bd_barrel"/>
</dbReference>
<feature type="domain" description="Orotidine 5'-phosphate decarboxylase" evidence="9">
    <location>
        <begin position="5"/>
        <end position="226"/>
    </location>
</feature>
<keyword evidence="5 7" id="KW-0456">Lyase</keyword>
<evidence type="ECO:0000256" key="3">
    <source>
        <dbReference type="ARBA" id="ARBA00022793"/>
    </source>
</evidence>
<comment type="caution">
    <text evidence="10">The sequence shown here is derived from an EMBL/GenBank/DDBJ whole genome shotgun (WGS) entry which is preliminary data.</text>
</comment>
<dbReference type="EC" id="4.1.1.23" evidence="7"/>
<keyword evidence="3 7" id="KW-0210">Decarboxylase</keyword>
<dbReference type="HAMAP" id="MF_01200_B">
    <property type="entry name" value="OMPdecase_type1_B"/>
    <property type="match status" value="1"/>
</dbReference>
<dbReference type="RefSeq" id="WP_263711282.1">
    <property type="nucleotide sequence ID" value="NZ_JAOWKX010000002.1"/>
</dbReference>
<evidence type="ECO:0000313" key="11">
    <source>
        <dbReference type="Proteomes" id="UP001652504"/>
    </source>
</evidence>
<comment type="subunit">
    <text evidence="7">Homodimer.</text>
</comment>
<dbReference type="InterPro" id="IPR001754">
    <property type="entry name" value="OMPdeCOase_dom"/>
</dbReference>
<feature type="binding site" evidence="7">
    <location>
        <position position="181"/>
    </location>
    <ligand>
        <name>substrate</name>
    </ligand>
</feature>
<reference evidence="10 11" key="1">
    <citation type="submission" date="2022-10" db="EMBL/GenBank/DDBJ databases">
        <title>Aestuariibacter sp. AA17 isolated from Montipora capitata coral fragment.</title>
        <authorList>
            <person name="Emsley S.A."/>
            <person name="Pfannmuller K.M."/>
            <person name="Loughran R.M."/>
            <person name="Shlafstein M."/>
            <person name="Papke E."/>
            <person name="Saw J.H."/>
            <person name="Ushijima B."/>
            <person name="Videau P."/>
        </authorList>
    </citation>
    <scope>NUCLEOTIDE SEQUENCE [LARGE SCALE GENOMIC DNA]</scope>
    <source>
        <strain evidence="10 11">AA17</strain>
    </source>
</reference>
<dbReference type="NCBIfam" id="NF001273">
    <property type="entry name" value="PRK00230.1"/>
    <property type="match status" value="1"/>
</dbReference>
<dbReference type="GO" id="GO:0004590">
    <property type="term" value="F:orotidine-5'-phosphate decarboxylase activity"/>
    <property type="evidence" value="ECO:0007669"/>
    <property type="project" value="UniProtKB-EC"/>
</dbReference>
<dbReference type="SMART" id="SM00934">
    <property type="entry name" value="OMPdecase"/>
    <property type="match status" value="1"/>
</dbReference>
<feature type="binding site" evidence="7">
    <location>
        <position position="210"/>
    </location>
    <ligand>
        <name>substrate</name>
    </ligand>
</feature>
<comment type="similarity">
    <text evidence="7">Belongs to the OMP decarboxylase family. Type 1 subfamily.</text>
</comment>
<dbReference type="InterPro" id="IPR013785">
    <property type="entry name" value="Aldolase_TIM"/>
</dbReference>
<comment type="function">
    <text evidence="1 7">Catalyzes the decarboxylation of orotidine 5'-monophosphate (OMP) to uridine 5'-monophosphate (UMP).</text>
</comment>
<dbReference type="Gene3D" id="3.20.20.70">
    <property type="entry name" value="Aldolase class I"/>
    <property type="match status" value="1"/>
</dbReference>
<evidence type="ECO:0000256" key="8">
    <source>
        <dbReference type="RuleBase" id="RU000512"/>
    </source>
</evidence>
<evidence type="ECO:0000256" key="5">
    <source>
        <dbReference type="ARBA" id="ARBA00023239"/>
    </source>
</evidence>
<name>A0ABT3A663_9ALTE</name>
<sequence>MQDAKVVVALDFDNKSNALNFVSQLEPSQCKLKVGKEMFTYFGPEFVKELVKRKFDVFLDLKFHDIPNTVAKACVAAADLGVWMVNVHASGGPKMMTHTVSALEAFGHDKPKLIAVTVLTSMDSAQLQSIGITSTPEQQVMHLASLTKESGLDGVVCSAQEAAMLKQNLGEGFLLVTPGIRPVGSAQGDQHRIMTPQQAVEVGVDYMVIGRPITQAASPVDALNAINQSIYC</sequence>
<dbReference type="InterPro" id="IPR047596">
    <property type="entry name" value="OMPdecase_bac"/>
</dbReference>
<evidence type="ECO:0000256" key="7">
    <source>
        <dbReference type="HAMAP-Rule" id="MF_01200"/>
    </source>
</evidence>
<feature type="binding site" evidence="7">
    <location>
        <position position="211"/>
    </location>
    <ligand>
        <name>substrate</name>
    </ligand>
</feature>
<feature type="binding site" evidence="7">
    <location>
        <position position="11"/>
    </location>
    <ligand>
        <name>substrate</name>
    </ligand>
</feature>
<dbReference type="InterPro" id="IPR018089">
    <property type="entry name" value="OMPdecase_AS"/>
</dbReference>
<comment type="pathway">
    <text evidence="2 7 8">Pyrimidine metabolism; UMP biosynthesis via de novo pathway; UMP from orotate: step 2/2.</text>
</comment>
<dbReference type="PROSITE" id="PS00156">
    <property type="entry name" value="OMPDECASE"/>
    <property type="match status" value="1"/>
</dbReference>
<comment type="catalytic activity">
    <reaction evidence="6 7 8">
        <text>orotidine 5'-phosphate + H(+) = UMP + CO2</text>
        <dbReference type="Rhea" id="RHEA:11596"/>
        <dbReference type="ChEBI" id="CHEBI:15378"/>
        <dbReference type="ChEBI" id="CHEBI:16526"/>
        <dbReference type="ChEBI" id="CHEBI:57538"/>
        <dbReference type="ChEBI" id="CHEBI:57865"/>
        <dbReference type="EC" id="4.1.1.23"/>
    </reaction>
</comment>
<gene>
    <name evidence="7 10" type="primary">pyrF</name>
    <name evidence="10" type="ORF">OE749_05130</name>
</gene>
<organism evidence="10 11">
    <name type="scientific">Fluctibacter corallii</name>
    <dbReference type="NCBI Taxonomy" id="2984329"/>
    <lineage>
        <taxon>Bacteria</taxon>
        <taxon>Pseudomonadati</taxon>
        <taxon>Pseudomonadota</taxon>
        <taxon>Gammaproteobacteria</taxon>
        <taxon>Alteromonadales</taxon>
        <taxon>Alteromonadaceae</taxon>
        <taxon>Fluctibacter</taxon>
    </lineage>
</organism>
<dbReference type="Pfam" id="PF00215">
    <property type="entry name" value="OMPdecase"/>
    <property type="match status" value="1"/>
</dbReference>
<keyword evidence="4 7" id="KW-0665">Pyrimidine biosynthesis</keyword>
<dbReference type="PANTHER" id="PTHR32119">
    <property type="entry name" value="OROTIDINE 5'-PHOSPHATE DECARBOXYLASE"/>
    <property type="match status" value="1"/>
</dbReference>
<dbReference type="InterPro" id="IPR014732">
    <property type="entry name" value="OMPdecase"/>
</dbReference>
<evidence type="ECO:0000259" key="9">
    <source>
        <dbReference type="SMART" id="SM00934"/>
    </source>
</evidence>
<dbReference type="PANTHER" id="PTHR32119:SF2">
    <property type="entry name" value="OROTIDINE 5'-PHOSPHATE DECARBOXYLASE"/>
    <property type="match status" value="1"/>
</dbReference>
<evidence type="ECO:0000256" key="4">
    <source>
        <dbReference type="ARBA" id="ARBA00022975"/>
    </source>
</evidence>
<evidence type="ECO:0000256" key="1">
    <source>
        <dbReference type="ARBA" id="ARBA00002356"/>
    </source>
</evidence>
<feature type="binding site" evidence="7">
    <location>
        <position position="33"/>
    </location>
    <ligand>
        <name>substrate</name>
    </ligand>
</feature>
<evidence type="ECO:0000256" key="6">
    <source>
        <dbReference type="ARBA" id="ARBA00049157"/>
    </source>
</evidence>
<evidence type="ECO:0000313" key="10">
    <source>
        <dbReference type="EMBL" id="MCV2884072.1"/>
    </source>
</evidence>
<dbReference type="SUPFAM" id="SSF51366">
    <property type="entry name" value="Ribulose-phoshate binding barrel"/>
    <property type="match status" value="1"/>
</dbReference>
<feature type="binding site" evidence="7">
    <location>
        <position position="120"/>
    </location>
    <ligand>
        <name>substrate</name>
    </ligand>
</feature>
<accession>A0ABT3A663</accession>